<dbReference type="InterPro" id="IPR035919">
    <property type="entry name" value="EAL_sf"/>
</dbReference>
<evidence type="ECO:0000313" key="2">
    <source>
        <dbReference type="EMBL" id="SEN75597.1"/>
    </source>
</evidence>
<dbReference type="Proteomes" id="UP000199372">
    <property type="component" value="Unassembled WGS sequence"/>
</dbReference>
<dbReference type="Gene3D" id="3.20.20.450">
    <property type="entry name" value="EAL domain"/>
    <property type="match status" value="1"/>
</dbReference>
<proteinExistence type="predicted"/>
<dbReference type="PROSITE" id="PS50883">
    <property type="entry name" value="EAL"/>
    <property type="match status" value="1"/>
</dbReference>
<protein>
    <submittedName>
        <fullName evidence="2">EAL domain, c-di-GMP-specific phosphodiesterase class I (Or its enzymatically inactive variant)</fullName>
    </submittedName>
</protein>
<reference evidence="3" key="1">
    <citation type="submission" date="2016-10" db="EMBL/GenBank/DDBJ databases">
        <authorList>
            <person name="Varghese N."/>
            <person name="Submissions S."/>
        </authorList>
    </citation>
    <scope>NUCLEOTIDE SEQUENCE [LARGE SCALE GENOMIC DNA]</scope>
    <source>
        <strain evidence="3">DSM 26893</strain>
    </source>
</reference>
<dbReference type="CDD" id="cd01948">
    <property type="entry name" value="EAL"/>
    <property type="match status" value="1"/>
</dbReference>
<feature type="domain" description="EAL" evidence="1">
    <location>
        <begin position="27"/>
        <end position="277"/>
    </location>
</feature>
<accession>A0A1H8J5W3</accession>
<name>A0A1H8J5W3_9RHOB</name>
<dbReference type="RefSeq" id="WP_236737069.1">
    <property type="nucleotide sequence ID" value="NZ_FOCM01000006.1"/>
</dbReference>
<dbReference type="PANTHER" id="PTHR33121">
    <property type="entry name" value="CYCLIC DI-GMP PHOSPHODIESTERASE PDEF"/>
    <property type="match status" value="1"/>
</dbReference>
<dbReference type="SMART" id="SM00052">
    <property type="entry name" value="EAL"/>
    <property type="match status" value="1"/>
</dbReference>
<dbReference type="Pfam" id="PF00563">
    <property type="entry name" value="EAL"/>
    <property type="match status" value="1"/>
</dbReference>
<dbReference type="SUPFAM" id="SSF141868">
    <property type="entry name" value="EAL domain-like"/>
    <property type="match status" value="1"/>
</dbReference>
<keyword evidence="3" id="KW-1185">Reference proteome</keyword>
<dbReference type="GO" id="GO:0071111">
    <property type="term" value="F:cyclic-guanylate-specific phosphodiesterase activity"/>
    <property type="evidence" value="ECO:0007669"/>
    <property type="project" value="InterPro"/>
</dbReference>
<gene>
    <name evidence="2" type="ORF">SAMN04488011_10667</name>
</gene>
<dbReference type="InterPro" id="IPR050706">
    <property type="entry name" value="Cyclic-di-GMP_PDE-like"/>
</dbReference>
<evidence type="ECO:0000259" key="1">
    <source>
        <dbReference type="PROSITE" id="PS50883"/>
    </source>
</evidence>
<organism evidence="2 3">
    <name type="scientific">Palleronia pelagia</name>
    <dbReference type="NCBI Taxonomy" id="387096"/>
    <lineage>
        <taxon>Bacteria</taxon>
        <taxon>Pseudomonadati</taxon>
        <taxon>Pseudomonadota</taxon>
        <taxon>Alphaproteobacteria</taxon>
        <taxon>Rhodobacterales</taxon>
        <taxon>Roseobacteraceae</taxon>
        <taxon>Palleronia</taxon>
    </lineage>
</organism>
<evidence type="ECO:0000313" key="3">
    <source>
        <dbReference type="Proteomes" id="UP000199372"/>
    </source>
</evidence>
<sequence>MIHPFSPKPGATTASPDPLSFAVAARDRDTVAMVTRAVDEDNVMLAFQPVVPALRDDRPAFYEGLIRLLDASGRIIPARDFMSTVEPTELGRRIDTLSITHGLEVLHHRPRLRLAINVSARSIGHSPWLEALERGITRDPTVAERLILEISERSTIELPQMVGDFMQAMQLRGLSFALDDFGEGYTSLKYLKDLYFDIVKIDGQFVRGIAGNPDNRALIKAIVSIGRHFDMVTIAEQVETRADAAALAKLGVDCLQGYYFGAPTIRPRWEPAGAPPRKGSDP</sequence>
<dbReference type="InterPro" id="IPR001633">
    <property type="entry name" value="EAL_dom"/>
</dbReference>
<dbReference type="EMBL" id="FOCM01000006">
    <property type="protein sequence ID" value="SEN75597.1"/>
    <property type="molecule type" value="Genomic_DNA"/>
</dbReference>
<dbReference type="AlphaFoldDB" id="A0A1H8J5W3"/>
<dbReference type="PANTHER" id="PTHR33121:SF23">
    <property type="entry name" value="CYCLIC DI-GMP PHOSPHODIESTERASE PDEB"/>
    <property type="match status" value="1"/>
</dbReference>